<dbReference type="InterPro" id="IPR042070">
    <property type="entry name" value="PucR_C-HTH_sf"/>
</dbReference>
<comment type="caution">
    <text evidence="5">The sequence shown here is derived from an EMBL/GenBank/DDBJ whole genome shotgun (WGS) entry which is preliminary data.</text>
</comment>
<dbReference type="InterPro" id="IPR041522">
    <property type="entry name" value="CdaR_GGDEF"/>
</dbReference>
<evidence type="ECO:0000259" key="2">
    <source>
        <dbReference type="Pfam" id="PF05651"/>
    </source>
</evidence>
<dbReference type="EMBL" id="LZEX01000042">
    <property type="protein sequence ID" value="OBU03877.1"/>
    <property type="molecule type" value="Genomic_DNA"/>
</dbReference>
<dbReference type="InterPro" id="IPR008599">
    <property type="entry name" value="Diacid_rec"/>
</dbReference>
<dbReference type="InterPro" id="IPR051448">
    <property type="entry name" value="CdaR-like_regulators"/>
</dbReference>
<evidence type="ECO:0000313" key="6">
    <source>
        <dbReference type="Proteomes" id="UP000092247"/>
    </source>
</evidence>
<feature type="domain" description="PucR C-terminal helix-turn-helix" evidence="3">
    <location>
        <begin position="315"/>
        <end position="371"/>
    </location>
</feature>
<dbReference type="Gene3D" id="1.10.10.2840">
    <property type="entry name" value="PucR C-terminal helix-turn-helix domain"/>
    <property type="match status" value="1"/>
</dbReference>
<feature type="domain" description="CdaR GGDEF-like" evidence="4">
    <location>
        <begin position="146"/>
        <end position="264"/>
    </location>
</feature>
<dbReference type="PANTHER" id="PTHR33744">
    <property type="entry name" value="CARBOHYDRATE DIACID REGULATOR"/>
    <property type="match status" value="1"/>
</dbReference>
<reference evidence="5 6" key="1">
    <citation type="submission" date="2016-06" db="EMBL/GenBank/DDBJ databases">
        <authorList>
            <person name="Kjaerup R.B."/>
            <person name="Dalgaard T.S."/>
            <person name="Juul-Madsen H.R."/>
        </authorList>
    </citation>
    <scope>NUCLEOTIDE SEQUENCE [LARGE SCALE GENOMIC DNA]</scope>
    <source>
        <strain evidence="5 6">GCSL-Mp3</strain>
    </source>
</reference>
<feature type="domain" description="Putative sugar diacid recognition" evidence="2">
    <location>
        <begin position="6"/>
        <end position="139"/>
    </location>
</feature>
<dbReference type="Proteomes" id="UP000092247">
    <property type="component" value="Unassembled WGS sequence"/>
</dbReference>
<evidence type="ECO:0000256" key="1">
    <source>
        <dbReference type="ARBA" id="ARBA00006754"/>
    </source>
</evidence>
<name>A0A1B8H469_9GAMM</name>
<evidence type="ECO:0000259" key="4">
    <source>
        <dbReference type="Pfam" id="PF17853"/>
    </source>
</evidence>
<dbReference type="RefSeq" id="WP_067425516.1">
    <property type="nucleotide sequence ID" value="NZ_LZEX01000042.1"/>
</dbReference>
<accession>A0A1B8H469</accession>
<evidence type="ECO:0000259" key="3">
    <source>
        <dbReference type="Pfam" id="PF13556"/>
    </source>
</evidence>
<gene>
    <name evidence="5" type="ORF">AYY17_10000</name>
</gene>
<dbReference type="STRING" id="368603.AYY16_10220"/>
<protein>
    <submittedName>
        <fullName evidence="5">XRE family transcriptional regulator</fullName>
    </submittedName>
</protein>
<dbReference type="Pfam" id="PF13556">
    <property type="entry name" value="HTH_30"/>
    <property type="match status" value="1"/>
</dbReference>
<sequence length="374" mass="42281">MTPARLDQRTARLIVQRTMQILSYSVNVMNAQGVIIASGDPQRVNQRHEGAVLALTENRIVEIDEATAATLKGVKPGINLPVIFRDSMVGVVGISGKPDEVRNYAELVRMAAELVLEQVDLLEKSQWDRRYRDELVSQLISPEQQPQSVKSIAAYLGISPDKPRVALILSLPAPDHEQFHQLVEYIDNLKMDLLVSIRGINSLVVLKPVICDENFRLVSPLRKQLQALRRQLPSSPELQMYVGGFFHANNGLHRSWQSACAVQQLGLTPAYEQKTIFYDEVKLPALLQGFRDSWEAAELTSAWQQLKAADTRNVLCHTLKTYFDQNCDLSQTTKMLHIHTNTLRYRLTRVESITGLNINRLESVIQLYFGILTE</sequence>
<proteinExistence type="inferred from homology"/>
<evidence type="ECO:0000313" key="5">
    <source>
        <dbReference type="EMBL" id="OBU03877.1"/>
    </source>
</evidence>
<dbReference type="InterPro" id="IPR025736">
    <property type="entry name" value="PucR_C-HTH_dom"/>
</dbReference>
<dbReference type="Pfam" id="PF05651">
    <property type="entry name" value="Diacid_rec"/>
    <property type="match status" value="1"/>
</dbReference>
<comment type="similarity">
    <text evidence="1">Belongs to the CdaR family.</text>
</comment>
<dbReference type="PANTHER" id="PTHR33744:SF15">
    <property type="entry name" value="CARBOHYDRATE DIACID REGULATOR"/>
    <property type="match status" value="1"/>
</dbReference>
<dbReference type="Pfam" id="PF17853">
    <property type="entry name" value="GGDEF_2"/>
    <property type="match status" value="1"/>
</dbReference>
<organism evidence="5 6">
    <name type="scientific">Morganella psychrotolerans</name>
    <dbReference type="NCBI Taxonomy" id="368603"/>
    <lineage>
        <taxon>Bacteria</taxon>
        <taxon>Pseudomonadati</taxon>
        <taxon>Pseudomonadota</taxon>
        <taxon>Gammaproteobacteria</taxon>
        <taxon>Enterobacterales</taxon>
        <taxon>Morganellaceae</taxon>
        <taxon>Morganella</taxon>
    </lineage>
</organism>
<dbReference type="AlphaFoldDB" id="A0A1B8H469"/>